<dbReference type="Pfam" id="PF12849">
    <property type="entry name" value="PBP_like_2"/>
    <property type="match status" value="1"/>
</dbReference>
<feature type="domain" description="PBP" evidence="3">
    <location>
        <begin position="21"/>
        <end position="263"/>
    </location>
</feature>
<evidence type="ECO:0000256" key="2">
    <source>
        <dbReference type="SAM" id="SignalP"/>
    </source>
</evidence>
<name>A0A842HBT7_9BACT</name>
<dbReference type="EMBL" id="JACHVB010000014">
    <property type="protein sequence ID" value="MBC2593629.1"/>
    <property type="molecule type" value="Genomic_DNA"/>
</dbReference>
<gene>
    <name evidence="4" type="ORF">H5P28_05070</name>
</gene>
<evidence type="ECO:0000313" key="4">
    <source>
        <dbReference type="EMBL" id="MBC2593629.1"/>
    </source>
</evidence>
<dbReference type="SUPFAM" id="SSF53850">
    <property type="entry name" value="Periplasmic binding protein-like II"/>
    <property type="match status" value="1"/>
</dbReference>
<dbReference type="InterPro" id="IPR050811">
    <property type="entry name" value="Phosphate_ABC_transporter"/>
</dbReference>
<dbReference type="RefSeq" id="WP_185674632.1">
    <property type="nucleotide sequence ID" value="NZ_JACHVB010000014.1"/>
</dbReference>
<dbReference type="InterPro" id="IPR024370">
    <property type="entry name" value="PBP_domain"/>
</dbReference>
<feature type="signal peptide" evidence="2">
    <location>
        <begin position="1"/>
        <end position="20"/>
    </location>
</feature>
<accession>A0A842HBT7</accession>
<proteinExistence type="predicted"/>
<evidence type="ECO:0000313" key="5">
    <source>
        <dbReference type="Proteomes" id="UP000546464"/>
    </source>
</evidence>
<protein>
    <submittedName>
        <fullName evidence="4">Substrate-binding domain-containing protein</fullName>
    </submittedName>
</protein>
<dbReference type="Gene3D" id="3.40.190.10">
    <property type="entry name" value="Periplasmic binding protein-like II"/>
    <property type="match status" value="2"/>
</dbReference>
<dbReference type="PANTHER" id="PTHR30570:SF1">
    <property type="entry name" value="PHOSPHATE-BINDING PROTEIN PSTS"/>
    <property type="match status" value="1"/>
</dbReference>
<comment type="caution">
    <text evidence="4">The sequence shown here is derived from an EMBL/GenBank/DDBJ whole genome shotgun (WGS) entry which is preliminary data.</text>
</comment>
<reference evidence="4 5" key="1">
    <citation type="submission" date="2020-07" db="EMBL/GenBank/DDBJ databases">
        <authorList>
            <person name="Feng X."/>
        </authorList>
    </citation>
    <scope>NUCLEOTIDE SEQUENCE [LARGE SCALE GENOMIC DNA]</scope>
    <source>
        <strain evidence="4 5">JCM31066</strain>
    </source>
</reference>
<dbReference type="PANTHER" id="PTHR30570">
    <property type="entry name" value="PERIPLASMIC PHOSPHATE BINDING COMPONENT OF PHOSPHATE ABC TRANSPORTER"/>
    <property type="match status" value="1"/>
</dbReference>
<keyword evidence="1 2" id="KW-0732">Signal</keyword>
<dbReference type="Proteomes" id="UP000546464">
    <property type="component" value="Unassembled WGS sequence"/>
</dbReference>
<dbReference type="AlphaFoldDB" id="A0A842HBT7"/>
<sequence>MKSTLLSLFAASVLVLPVHADEIDVVGSDLLQGAVAEPLKAFAESKDLDIVIDLYGSIPAMSMLRNDEAQLALIARPDDGTKFKIDGYDAIPFAYQIAVVVVNTDNPITELSLKELVGIFGTSSDQYYGRWGDLGLTGNISKRSIQPMIVEIPDSVARELFKSKVLDRGAFKSNTLTIENFEKSPELMVSDTGAIGIFPYVPRQSSLRAVSISSGEPGAFAYGPSRENVYDGSYVLRLPFYLVFKKENKAELRDILRFMLSEEMSKSLVDNGFVPLSENVRKRTNLELDIGS</sequence>
<feature type="chain" id="PRO_5032954059" evidence="2">
    <location>
        <begin position="21"/>
        <end position="292"/>
    </location>
</feature>
<keyword evidence="5" id="KW-1185">Reference proteome</keyword>
<evidence type="ECO:0000259" key="3">
    <source>
        <dbReference type="Pfam" id="PF12849"/>
    </source>
</evidence>
<evidence type="ECO:0000256" key="1">
    <source>
        <dbReference type="ARBA" id="ARBA00022729"/>
    </source>
</evidence>
<organism evidence="4 5">
    <name type="scientific">Ruficoccus amylovorans</name>
    <dbReference type="NCBI Taxonomy" id="1804625"/>
    <lineage>
        <taxon>Bacteria</taxon>
        <taxon>Pseudomonadati</taxon>
        <taxon>Verrucomicrobiota</taxon>
        <taxon>Opitutia</taxon>
        <taxon>Puniceicoccales</taxon>
        <taxon>Cerasicoccaceae</taxon>
        <taxon>Ruficoccus</taxon>
    </lineage>
</organism>